<dbReference type="InterPro" id="IPR036388">
    <property type="entry name" value="WH-like_DNA-bd_sf"/>
</dbReference>
<reference evidence="4" key="2">
    <citation type="submission" date="2015-05" db="EMBL/GenBank/DDBJ databases">
        <title>Complete genome sequence of Halanaeroarchaeum sulfurireducens type strain M27-SA2, a sulfate-reducer haloarchaeon from marine anoxic lake Medee.</title>
        <authorList>
            <person name="Messina E."/>
            <person name="Kublanov I.V."/>
            <person name="Toshchakov S."/>
            <person name="Arcadi E."/>
            <person name="La Spada G."/>
            <person name="La Cono V."/>
            <person name="Yakimov M.M."/>
        </authorList>
    </citation>
    <scope>NUCLEOTIDE SEQUENCE [LARGE SCALE GENOMIC DNA]</scope>
    <source>
        <strain evidence="4">M27-SA2</strain>
    </source>
</reference>
<dbReference type="Gene3D" id="1.10.10.10">
    <property type="entry name" value="Winged helix-like DNA-binding domain superfamily/Winged helix DNA-binding domain"/>
    <property type="match status" value="1"/>
</dbReference>
<sequence length="176" mass="19670">MPDPAPSFEDVNERANEGWKRDTSPFDRVRSVMRTAYEPMSAATVAEKALTSEQTARKHLRSLVEHGYVAETGAPDSKATLYQRDTDSLALEQARRILDETDTETLTRRVLEMREELREYGDRFGANSPEEAVRAHADIDAETLLEWRTTRRNLAFAEVALALSGVEDATGAAEAI</sequence>
<dbReference type="AlphaFoldDB" id="A0A0F7PDB3"/>
<feature type="region of interest" description="Disordered" evidence="1">
    <location>
        <begin position="1"/>
        <end position="22"/>
    </location>
</feature>
<dbReference type="Proteomes" id="UP000069906">
    <property type="component" value="Chromosome"/>
</dbReference>
<evidence type="ECO:0008006" key="6">
    <source>
        <dbReference type="Google" id="ProtNLM"/>
    </source>
</evidence>
<dbReference type="InterPro" id="IPR036390">
    <property type="entry name" value="WH_DNA-bd_sf"/>
</dbReference>
<evidence type="ECO:0000256" key="1">
    <source>
        <dbReference type="SAM" id="MobiDB-lite"/>
    </source>
</evidence>
<feature type="compositionally biased region" description="Basic and acidic residues" evidence="1">
    <location>
        <begin position="11"/>
        <end position="22"/>
    </location>
</feature>
<dbReference type="Pfam" id="PF24033">
    <property type="entry name" value="DUF7342"/>
    <property type="match status" value="1"/>
</dbReference>
<dbReference type="RefSeq" id="WP_050048839.1">
    <property type="nucleotide sequence ID" value="NZ_CP008874.1"/>
</dbReference>
<dbReference type="PATRIC" id="fig|1604004.4.peg.1756"/>
<dbReference type="EMBL" id="CP011564">
    <property type="protein sequence ID" value="ALG82549.1"/>
    <property type="molecule type" value="Genomic_DNA"/>
</dbReference>
<evidence type="ECO:0000313" key="4">
    <source>
        <dbReference type="Proteomes" id="UP000060390"/>
    </source>
</evidence>
<reference evidence="2 5" key="1">
    <citation type="journal article" date="2015" name="ISME J.">
        <title>Elemental sulfur and acetate can support life of a novel strictly anaerobic haloarchaeon.</title>
        <authorList>
            <person name="Sorokin D.Y."/>
            <person name="Kublanov I.V."/>
            <person name="Gavrilov S.N."/>
            <person name="Rojo D."/>
            <person name="Roman P."/>
            <person name="Golyshin P.N."/>
            <person name="Slepak V.Z."/>
            <person name="Smedile F."/>
            <person name="Ferrer M."/>
            <person name="Messina E."/>
            <person name="La Cono V."/>
            <person name="Yakimov M.M."/>
        </authorList>
    </citation>
    <scope>NUCLEOTIDE SEQUENCE [LARGE SCALE GENOMIC DNA]</scope>
    <source>
        <strain evidence="2 5">HSR2</strain>
    </source>
</reference>
<name>A0A0F7PDB3_9EURY</name>
<reference evidence="3 4" key="3">
    <citation type="journal article" date="2016" name="Stand. Genomic Sci.">
        <title>Complete genome sequence of 'Halanaeroarchaeum sulfurireducens' M27-SA2, a sulfur-reducing and acetate-oxidizing haloarchaeon from the deep-sea hypersaline anoxic lake Medee.</title>
        <authorList>
            <person name="Messina E."/>
            <person name="Sorokin D.Y."/>
            <person name="Kublanov I.V."/>
            <person name="Toshchakov S."/>
            <person name="Lopatina A."/>
            <person name="Arcadi E."/>
            <person name="Smedile F."/>
            <person name="La Spada G."/>
            <person name="La Cono V."/>
            <person name="Yakimov M.M."/>
        </authorList>
    </citation>
    <scope>NUCLEOTIDE SEQUENCE [LARGE SCALE GENOMIC DNA]</scope>
    <source>
        <strain evidence="3 4">M27-SA2</strain>
    </source>
</reference>
<dbReference type="Proteomes" id="UP000060390">
    <property type="component" value="Chromosome"/>
</dbReference>
<organism evidence="2 5">
    <name type="scientific">Halanaeroarchaeum sulfurireducens</name>
    <dbReference type="NCBI Taxonomy" id="1604004"/>
    <lineage>
        <taxon>Archaea</taxon>
        <taxon>Methanobacteriati</taxon>
        <taxon>Methanobacteriota</taxon>
        <taxon>Stenosarchaea group</taxon>
        <taxon>Halobacteria</taxon>
        <taxon>Halobacteriales</taxon>
        <taxon>Halobacteriaceae</taxon>
        <taxon>Halanaeroarchaeum</taxon>
    </lineage>
</organism>
<keyword evidence="5" id="KW-1185">Reference proteome</keyword>
<gene>
    <name evidence="3" type="ORF">HLASA_1666</name>
    <name evidence="2" type="ORF">HLASF_1679</name>
</gene>
<evidence type="ECO:0000313" key="3">
    <source>
        <dbReference type="EMBL" id="ALG82549.1"/>
    </source>
</evidence>
<dbReference type="KEGG" id="hsf:HLASA_1666"/>
<dbReference type="SUPFAM" id="SSF46785">
    <property type="entry name" value="Winged helix' DNA-binding domain"/>
    <property type="match status" value="1"/>
</dbReference>
<dbReference type="EMBL" id="CP008874">
    <property type="protein sequence ID" value="AKH98155.1"/>
    <property type="molecule type" value="Genomic_DNA"/>
</dbReference>
<evidence type="ECO:0000313" key="5">
    <source>
        <dbReference type="Proteomes" id="UP000069906"/>
    </source>
</evidence>
<dbReference type="GeneID" id="26011002"/>
<protein>
    <recommendedName>
        <fullName evidence="6">Transcriptional regulator</fullName>
    </recommendedName>
</protein>
<accession>A0A0F7PDB3</accession>
<evidence type="ECO:0000313" key="2">
    <source>
        <dbReference type="EMBL" id="AKH98155.1"/>
    </source>
</evidence>
<dbReference type="KEGG" id="hsu:HLASF_1679"/>
<dbReference type="InterPro" id="IPR055766">
    <property type="entry name" value="DUF7342"/>
</dbReference>
<dbReference type="HOGENOM" id="CLU_097789_2_0_2"/>
<proteinExistence type="predicted"/>